<gene>
    <name evidence="1" type="ORF">J4035_12475</name>
</gene>
<keyword evidence="2" id="KW-1185">Reference proteome</keyword>
<name>A0ABS3SI85_9CELL</name>
<dbReference type="PANTHER" id="PTHR37315:SF1">
    <property type="entry name" value="UPF0311 PROTEIN BLR7842"/>
    <property type="match status" value="1"/>
</dbReference>
<evidence type="ECO:0000313" key="2">
    <source>
        <dbReference type="Proteomes" id="UP000678317"/>
    </source>
</evidence>
<dbReference type="PANTHER" id="PTHR37315">
    <property type="entry name" value="UPF0311 PROTEIN BLR7842"/>
    <property type="match status" value="1"/>
</dbReference>
<reference evidence="1 2" key="1">
    <citation type="submission" date="2021-03" db="EMBL/GenBank/DDBJ databases">
        <title>novel species in genus Cellulomonas.</title>
        <authorList>
            <person name="Zhang G."/>
        </authorList>
    </citation>
    <scope>NUCLEOTIDE SEQUENCE [LARGE SCALE GENOMIC DNA]</scope>
    <source>
        <strain evidence="2">zg-ZUI188</strain>
    </source>
</reference>
<accession>A0ABS3SI85</accession>
<dbReference type="EMBL" id="JAGFBM010000007">
    <property type="protein sequence ID" value="MBO3085455.1"/>
    <property type="molecule type" value="Genomic_DNA"/>
</dbReference>
<evidence type="ECO:0000313" key="1">
    <source>
        <dbReference type="EMBL" id="MBO3085455.1"/>
    </source>
</evidence>
<dbReference type="RefSeq" id="WP_208289844.1">
    <property type="nucleotide sequence ID" value="NZ_CP074404.1"/>
</dbReference>
<dbReference type="Gene3D" id="2.40.160.20">
    <property type="match status" value="1"/>
</dbReference>
<sequence>MTEDTGPDAAKVGPRGRSVRSTHLFTIDALLGPVVDVGQTPTGHRRVIPVVGGTVSDGLQGTVLPGGADWNLERADGSTELWARYEIRLADGAVVSVTNAAVHAPDAPAPILTTPRFDVGADGPVYLRTGAFLGLLTPRLDEGRVRIEIHRLSAAP</sequence>
<organism evidence="1 2">
    <name type="scientific">Cellulomonas fengjieae</name>
    <dbReference type="NCBI Taxonomy" id="2819978"/>
    <lineage>
        <taxon>Bacteria</taxon>
        <taxon>Bacillati</taxon>
        <taxon>Actinomycetota</taxon>
        <taxon>Actinomycetes</taxon>
        <taxon>Micrococcales</taxon>
        <taxon>Cellulomonadaceae</taxon>
        <taxon>Cellulomonas</taxon>
    </lineage>
</organism>
<dbReference type="Pfam" id="PF11578">
    <property type="entry name" value="DUF3237"/>
    <property type="match status" value="1"/>
</dbReference>
<dbReference type="InterPro" id="IPR020915">
    <property type="entry name" value="UPF0311"/>
</dbReference>
<proteinExistence type="predicted"/>
<comment type="caution">
    <text evidence="1">The sequence shown here is derived from an EMBL/GenBank/DDBJ whole genome shotgun (WGS) entry which is preliminary data.</text>
</comment>
<dbReference type="Proteomes" id="UP000678317">
    <property type="component" value="Unassembled WGS sequence"/>
</dbReference>
<protein>
    <submittedName>
        <fullName evidence="1">DUF3237 family protein</fullName>
    </submittedName>
</protein>